<keyword evidence="5 15" id="KW-0138">CF(0)</keyword>
<protein>
    <recommendedName>
        <fullName evidence="15">ATP synthase subunit b</fullName>
    </recommendedName>
    <alternativeName>
        <fullName evidence="15">ATP synthase F(0) sector subunit b</fullName>
    </alternativeName>
    <alternativeName>
        <fullName evidence="15">ATPase subunit I</fullName>
    </alternativeName>
    <alternativeName>
        <fullName evidence="15">F-type ATPase subunit b</fullName>
        <shortName evidence="15">F-ATPase subunit b</shortName>
    </alternativeName>
</protein>
<evidence type="ECO:0000256" key="14">
    <source>
        <dbReference type="ARBA" id="ARBA00025830"/>
    </source>
</evidence>
<keyword evidence="8 15" id="KW-1133">Transmembrane helix</keyword>
<keyword evidence="6 15" id="KW-0812">Transmembrane</keyword>
<name>A0AAE3VLP0_9HYPH</name>
<feature type="coiled-coil region" evidence="17">
    <location>
        <begin position="77"/>
        <end position="148"/>
    </location>
</feature>
<comment type="subcellular location">
    <subcellularLocation>
        <location evidence="1">Cell inner membrane</location>
        <topology evidence="1">Single-pass membrane protein</topology>
    </subcellularLocation>
    <subcellularLocation>
        <location evidence="15">Cell membrane</location>
        <topology evidence="15">Single-pass membrane protein</topology>
    </subcellularLocation>
</comment>
<dbReference type="PANTHER" id="PTHR33445:SF1">
    <property type="entry name" value="ATP SYNTHASE SUBUNIT B"/>
    <property type="match status" value="1"/>
</dbReference>
<dbReference type="RefSeq" id="WP_306883731.1">
    <property type="nucleotide sequence ID" value="NZ_JAUSUL010000001.1"/>
</dbReference>
<comment type="subunit">
    <text evidence="14 15">F-type ATPases have 2 components, F(1) - the catalytic core - and F(0) - the membrane proton channel. F(1) has five subunits: alpha(3), beta(3), gamma(1), delta(1), epsilon(1). F(0) has three main subunits: a(1), b(2) and c(10-14). The alpha and beta chains form an alternating ring which encloses part of the gamma chain. F(1) is attached to F(0) by a central stalk formed by the gamma and epsilon chains, while a peripheral stalk is formed by the delta and b chains.</text>
</comment>
<sequence length="187" mass="20483">MASENVVNEAMHSAPESVQAPIGHESAFPAFDAAQFPSHLFWLAISFGILYFLMVRVIVPRLGGILEDRRDRIAGDLGEAERLREETDAAVEAYETELAEARKKAHAIAQERREQIKADNDARRRKAEEDLSGKIAAAESQIADIKAKALGEVETIATDAAEAVLETIQAVSVERSEVESAVRTVKE</sequence>
<comment type="function">
    <text evidence="13">Component of the F(0) channel, it forms part of the peripheral stalk, linking F(1) to F(0). The b'-subunit is a diverged and duplicated form of b found in plants and photosynthetic bacteria.</text>
</comment>
<dbReference type="InterPro" id="IPR050059">
    <property type="entry name" value="ATP_synthase_B_chain"/>
</dbReference>
<evidence type="ECO:0000256" key="17">
    <source>
        <dbReference type="SAM" id="Coils"/>
    </source>
</evidence>
<dbReference type="NCBIfam" id="NF006612">
    <property type="entry name" value="PRK09174.1"/>
    <property type="match status" value="1"/>
</dbReference>
<evidence type="ECO:0000256" key="8">
    <source>
        <dbReference type="ARBA" id="ARBA00022989"/>
    </source>
</evidence>
<evidence type="ECO:0000256" key="16">
    <source>
        <dbReference type="RuleBase" id="RU003848"/>
    </source>
</evidence>
<dbReference type="InterPro" id="IPR002146">
    <property type="entry name" value="ATP_synth_b/b'su_bac/chlpt"/>
</dbReference>
<evidence type="ECO:0000256" key="9">
    <source>
        <dbReference type="ARBA" id="ARBA00023065"/>
    </source>
</evidence>
<evidence type="ECO:0000256" key="1">
    <source>
        <dbReference type="ARBA" id="ARBA00004377"/>
    </source>
</evidence>
<gene>
    <name evidence="15" type="primary">atpF</name>
    <name evidence="18" type="ORF">J2S73_000378</name>
</gene>
<dbReference type="GO" id="GO:0046961">
    <property type="term" value="F:proton-transporting ATPase activity, rotational mechanism"/>
    <property type="evidence" value="ECO:0007669"/>
    <property type="project" value="TreeGrafter"/>
</dbReference>
<evidence type="ECO:0000256" key="6">
    <source>
        <dbReference type="ARBA" id="ARBA00022692"/>
    </source>
</evidence>
<organism evidence="18 19">
    <name type="scientific">Amorphus orientalis</name>
    <dbReference type="NCBI Taxonomy" id="649198"/>
    <lineage>
        <taxon>Bacteria</taxon>
        <taxon>Pseudomonadati</taxon>
        <taxon>Pseudomonadota</taxon>
        <taxon>Alphaproteobacteria</taxon>
        <taxon>Hyphomicrobiales</taxon>
        <taxon>Amorphaceae</taxon>
        <taxon>Amorphus</taxon>
    </lineage>
</organism>
<keyword evidence="7 15" id="KW-0375">Hydrogen ion transport</keyword>
<evidence type="ECO:0000256" key="10">
    <source>
        <dbReference type="ARBA" id="ARBA00023136"/>
    </source>
</evidence>
<accession>A0AAE3VLP0</accession>
<evidence type="ECO:0000313" key="19">
    <source>
        <dbReference type="Proteomes" id="UP001229244"/>
    </source>
</evidence>
<dbReference type="EMBL" id="JAUSUL010000001">
    <property type="protein sequence ID" value="MDQ0313941.1"/>
    <property type="molecule type" value="Genomic_DNA"/>
</dbReference>
<dbReference type="GO" id="GO:0005886">
    <property type="term" value="C:plasma membrane"/>
    <property type="evidence" value="ECO:0007669"/>
    <property type="project" value="UniProtKB-SubCell"/>
</dbReference>
<keyword evidence="3 15" id="KW-0813">Transport</keyword>
<keyword evidence="4 15" id="KW-1003">Cell membrane</keyword>
<evidence type="ECO:0000256" key="7">
    <source>
        <dbReference type="ARBA" id="ARBA00022781"/>
    </source>
</evidence>
<comment type="caution">
    <text evidence="18">The sequence shown here is derived from an EMBL/GenBank/DDBJ whole genome shotgun (WGS) entry which is preliminary data.</text>
</comment>
<evidence type="ECO:0000256" key="2">
    <source>
        <dbReference type="ARBA" id="ARBA00005513"/>
    </source>
</evidence>
<dbReference type="HAMAP" id="MF_01398">
    <property type="entry name" value="ATP_synth_b_bprime"/>
    <property type="match status" value="1"/>
</dbReference>
<evidence type="ECO:0000256" key="4">
    <source>
        <dbReference type="ARBA" id="ARBA00022475"/>
    </source>
</evidence>
<keyword evidence="9 15" id="KW-0406">Ion transport</keyword>
<dbReference type="Pfam" id="PF00430">
    <property type="entry name" value="ATP-synt_B"/>
    <property type="match status" value="1"/>
</dbReference>
<evidence type="ECO:0000256" key="3">
    <source>
        <dbReference type="ARBA" id="ARBA00022448"/>
    </source>
</evidence>
<evidence type="ECO:0000256" key="12">
    <source>
        <dbReference type="ARBA" id="ARBA00025198"/>
    </source>
</evidence>
<feature type="transmembrane region" description="Helical" evidence="15">
    <location>
        <begin position="40"/>
        <end position="59"/>
    </location>
</feature>
<dbReference type="CDD" id="cd06503">
    <property type="entry name" value="ATP-synt_Fo_b"/>
    <property type="match status" value="1"/>
</dbReference>
<proteinExistence type="inferred from homology"/>
<evidence type="ECO:0000256" key="5">
    <source>
        <dbReference type="ARBA" id="ARBA00022547"/>
    </source>
</evidence>
<dbReference type="PANTHER" id="PTHR33445">
    <property type="entry name" value="ATP SYNTHASE SUBUNIT B', CHLOROPLASTIC"/>
    <property type="match status" value="1"/>
</dbReference>
<keyword evidence="10 15" id="KW-0472">Membrane</keyword>
<dbReference type="GO" id="GO:0046933">
    <property type="term" value="F:proton-transporting ATP synthase activity, rotational mechanism"/>
    <property type="evidence" value="ECO:0007669"/>
    <property type="project" value="UniProtKB-UniRule"/>
</dbReference>
<reference evidence="18" key="1">
    <citation type="submission" date="2023-07" db="EMBL/GenBank/DDBJ databases">
        <title>Genomic Encyclopedia of Type Strains, Phase IV (KMG-IV): sequencing the most valuable type-strain genomes for metagenomic binning, comparative biology and taxonomic classification.</title>
        <authorList>
            <person name="Goeker M."/>
        </authorList>
    </citation>
    <scope>NUCLEOTIDE SEQUENCE</scope>
    <source>
        <strain evidence="18">DSM 21202</strain>
    </source>
</reference>
<evidence type="ECO:0000313" key="18">
    <source>
        <dbReference type="EMBL" id="MDQ0313941.1"/>
    </source>
</evidence>
<evidence type="ECO:0000256" key="13">
    <source>
        <dbReference type="ARBA" id="ARBA00025614"/>
    </source>
</evidence>
<comment type="function">
    <text evidence="12 15">F(1)F(0) ATP synthase produces ATP from ADP in the presence of a proton or sodium gradient. F-type ATPases consist of two structural domains, F(1) containing the extramembraneous catalytic core and F(0) containing the membrane proton channel, linked together by a central stalk and a peripheral stalk. During catalysis, ATP synthesis in the catalytic domain of F(1) is coupled via a rotary mechanism of the central stalk subunits to proton translocation.</text>
</comment>
<dbReference type="Proteomes" id="UP001229244">
    <property type="component" value="Unassembled WGS sequence"/>
</dbReference>
<evidence type="ECO:0000256" key="15">
    <source>
        <dbReference type="HAMAP-Rule" id="MF_01398"/>
    </source>
</evidence>
<dbReference type="GO" id="GO:0045259">
    <property type="term" value="C:proton-transporting ATP synthase complex"/>
    <property type="evidence" value="ECO:0007669"/>
    <property type="project" value="UniProtKB-KW"/>
</dbReference>
<keyword evidence="11 15" id="KW-0066">ATP synthesis</keyword>
<keyword evidence="19" id="KW-1185">Reference proteome</keyword>
<dbReference type="AlphaFoldDB" id="A0AAE3VLP0"/>
<evidence type="ECO:0000256" key="11">
    <source>
        <dbReference type="ARBA" id="ARBA00023310"/>
    </source>
</evidence>
<comment type="similarity">
    <text evidence="2 15 16">Belongs to the ATPase B chain family.</text>
</comment>
<keyword evidence="17" id="KW-0175">Coiled coil</keyword>